<gene>
    <name evidence="1" type="ORF">PT974_03696</name>
</gene>
<dbReference type="PANTHER" id="PTHR17985:SF8">
    <property type="entry name" value="TRANSPORT AND GOLGI ORGANIZATION PROTEIN 2 HOMOLOG"/>
    <property type="match status" value="1"/>
</dbReference>
<dbReference type="EMBL" id="JAVFKD010000004">
    <property type="protein sequence ID" value="KAK5995295.1"/>
    <property type="molecule type" value="Genomic_DNA"/>
</dbReference>
<dbReference type="Proteomes" id="UP001338125">
    <property type="component" value="Unassembled WGS sequence"/>
</dbReference>
<dbReference type="Pfam" id="PF05742">
    <property type="entry name" value="TANGO2"/>
    <property type="match status" value="1"/>
</dbReference>
<accession>A0ABR0SU92</accession>
<evidence type="ECO:0000313" key="1">
    <source>
        <dbReference type="EMBL" id="KAK5995295.1"/>
    </source>
</evidence>
<dbReference type="PANTHER" id="PTHR17985">
    <property type="entry name" value="SER/THR-RICH PROTEIN T10 IN DGCR REGION"/>
    <property type="match status" value="1"/>
</dbReference>
<proteinExistence type="predicted"/>
<keyword evidence="2" id="KW-1185">Reference proteome</keyword>
<protein>
    <submittedName>
        <fullName evidence="1">Transport and Golgi organization-like-like protein</fullName>
    </submittedName>
</protein>
<sequence>MCIVLFTTAHPEYSLILIDNRDEFVLRPTSRPHWWKHPNSNDEILSSRDLQRSAKGTWLGITKTGILAVLTNYRETNQPIHNAKSRGQIVNAWLGGLPDEGVEKAVHTIVKDGGVQGIGGFSMVCGKLKRNGEGIAIVSNRAADVNDVPIISLDQDGVWGLSNTVYSNPKEWPKVTTGKRLLKEAVSAAVSNKSGEEELIAGLFSVLDNNTIPERPPGLGLNEYLAFLRYTVLVPLIGDEAHKLKMQQAAEKGHVAWADMDGDSAVAVEELVSESRPDSDAKGLSPLFDEGMYGTQRQTIILVDLDGNVTFIERALWDANGNMIPQGEGDVTFRFKIDGWEDQMGHVESYL</sequence>
<dbReference type="InterPro" id="IPR008551">
    <property type="entry name" value="TANGO2"/>
</dbReference>
<reference evidence="1 2" key="1">
    <citation type="submission" date="2024-01" db="EMBL/GenBank/DDBJ databases">
        <title>Complete genome of Cladobotryum mycophilum ATHUM6906.</title>
        <authorList>
            <person name="Christinaki A.C."/>
            <person name="Myridakis A.I."/>
            <person name="Kouvelis V.N."/>
        </authorList>
    </citation>
    <scope>NUCLEOTIDE SEQUENCE [LARGE SCALE GENOMIC DNA]</scope>
    <source>
        <strain evidence="1 2">ATHUM6906</strain>
    </source>
</reference>
<evidence type="ECO:0000313" key="2">
    <source>
        <dbReference type="Proteomes" id="UP001338125"/>
    </source>
</evidence>
<comment type="caution">
    <text evidence="1">The sequence shown here is derived from an EMBL/GenBank/DDBJ whole genome shotgun (WGS) entry which is preliminary data.</text>
</comment>
<organism evidence="1 2">
    <name type="scientific">Cladobotryum mycophilum</name>
    <dbReference type="NCBI Taxonomy" id="491253"/>
    <lineage>
        <taxon>Eukaryota</taxon>
        <taxon>Fungi</taxon>
        <taxon>Dikarya</taxon>
        <taxon>Ascomycota</taxon>
        <taxon>Pezizomycotina</taxon>
        <taxon>Sordariomycetes</taxon>
        <taxon>Hypocreomycetidae</taxon>
        <taxon>Hypocreales</taxon>
        <taxon>Hypocreaceae</taxon>
        <taxon>Cladobotryum</taxon>
    </lineage>
</organism>
<name>A0ABR0SU92_9HYPO</name>